<organism evidence="1">
    <name type="scientific">uncultured marine thaumarchaeote AD1000_33_G09</name>
    <dbReference type="NCBI Taxonomy" id="1455909"/>
    <lineage>
        <taxon>Archaea</taxon>
        <taxon>Nitrososphaerota</taxon>
        <taxon>environmental samples</taxon>
    </lineage>
</organism>
<accession>A0A075FUJ4</accession>
<evidence type="ECO:0000313" key="1">
    <source>
        <dbReference type="EMBL" id="AIE93317.1"/>
    </source>
</evidence>
<name>A0A075FUJ4_9ARCH</name>
<dbReference type="EMBL" id="KF900391">
    <property type="protein sequence ID" value="AIE93317.1"/>
    <property type="molecule type" value="Genomic_DNA"/>
</dbReference>
<reference evidence="1" key="1">
    <citation type="journal article" date="2014" name="Genome Biol. Evol.">
        <title>Pangenome evidence for extensive interdomain horizontal transfer affecting lineage core and shell genes in uncultured planktonic thaumarchaeota and euryarchaeota.</title>
        <authorList>
            <person name="Deschamps P."/>
            <person name="Zivanovic Y."/>
            <person name="Moreira D."/>
            <person name="Rodriguez-Valera F."/>
            <person name="Lopez-Garcia P."/>
        </authorList>
    </citation>
    <scope>NUCLEOTIDE SEQUENCE</scope>
</reference>
<sequence length="142" mass="15961">MNNKEIDFVGQVVSGDVAGILIREKNVGKNIELGDLLIIDEDDNNAVILKVFDLSFGSQISPSNMELAAGLSLEGMGDEIGFYESNLRNYTLANAKAIIKITKEGIKIPKVLPKFFQRYDMLQKRICNSSRNHLKIQFIWEI</sequence>
<protein>
    <submittedName>
        <fullName evidence="1">Putative ATPase</fullName>
    </submittedName>
</protein>
<dbReference type="AlphaFoldDB" id="A0A075FUJ4"/>
<proteinExistence type="predicted"/>